<dbReference type="EMBL" id="CP036339">
    <property type="protein sequence ID" value="QDT74930.1"/>
    <property type="molecule type" value="Genomic_DNA"/>
</dbReference>
<gene>
    <name evidence="1" type="ORF">I41_41340</name>
</gene>
<proteinExistence type="predicted"/>
<dbReference type="Gene3D" id="1.25.40.10">
    <property type="entry name" value="Tetratricopeptide repeat domain"/>
    <property type="match status" value="2"/>
</dbReference>
<keyword evidence="2" id="KW-1185">Reference proteome</keyword>
<dbReference type="InterPro" id="IPR011990">
    <property type="entry name" value="TPR-like_helical_dom_sf"/>
</dbReference>
<dbReference type="SUPFAM" id="SSF48452">
    <property type="entry name" value="TPR-like"/>
    <property type="match status" value="1"/>
</dbReference>
<dbReference type="Proteomes" id="UP000317909">
    <property type="component" value="Chromosome"/>
</dbReference>
<name>A0A517U2T6_9BACT</name>
<evidence type="ECO:0000313" key="1">
    <source>
        <dbReference type="EMBL" id="QDT74930.1"/>
    </source>
</evidence>
<dbReference type="AlphaFoldDB" id="A0A517U2T6"/>
<organism evidence="1 2">
    <name type="scientific">Lacipirellula limnantheis</name>
    <dbReference type="NCBI Taxonomy" id="2528024"/>
    <lineage>
        <taxon>Bacteria</taxon>
        <taxon>Pseudomonadati</taxon>
        <taxon>Planctomycetota</taxon>
        <taxon>Planctomycetia</taxon>
        <taxon>Pirellulales</taxon>
        <taxon>Lacipirellulaceae</taxon>
        <taxon>Lacipirellula</taxon>
    </lineage>
</organism>
<dbReference type="RefSeq" id="WP_168207039.1">
    <property type="nucleotide sequence ID" value="NZ_CP036339.1"/>
</dbReference>
<dbReference type="KEGG" id="llh:I41_41340"/>
<protein>
    <submittedName>
        <fullName evidence="1">Tetratricopeptide repeat protein</fullName>
    </submittedName>
</protein>
<sequence>MTAQAPREDAARRATQLYERGFSRAAIDVLEAELTRRPDDGALWRLRAILLQREGRQAEAYENIQRALMLAPLGYEGMLVLAAGDLRHGRRSAAASLLGDLAADPNFPAELWEPLYNGLAALERWQAALAVCRRAGRVRPDDDAICFAAANALGRLGRPPQLSMAMLRRAIGLNPDEPRYRVALAMLHMKLGQMDLAYSAFSELSQREVDSLDCRCCLQKALKLCIERGDVVRSARVASRLAALSNVLRHGGSGPPPSAGEAS</sequence>
<reference evidence="1 2" key="1">
    <citation type="submission" date="2019-02" db="EMBL/GenBank/DDBJ databases">
        <title>Deep-cultivation of Planctomycetes and their phenomic and genomic characterization uncovers novel biology.</title>
        <authorList>
            <person name="Wiegand S."/>
            <person name="Jogler M."/>
            <person name="Boedeker C."/>
            <person name="Pinto D."/>
            <person name="Vollmers J."/>
            <person name="Rivas-Marin E."/>
            <person name="Kohn T."/>
            <person name="Peeters S.H."/>
            <person name="Heuer A."/>
            <person name="Rast P."/>
            <person name="Oberbeckmann S."/>
            <person name="Bunk B."/>
            <person name="Jeske O."/>
            <person name="Meyerdierks A."/>
            <person name="Storesund J.E."/>
            <person name="Kallscheuer N."/>
            <person name="Luecker S."/>
            <person name="Lage O.M."/>
            <person name="Pohl T."/>
            <person name="Merkel B.J."/>
            <person name="Hornburger P."/>
            <person name="Mueller R.-W."/>
            <person name="Bruemmer F."/>
            <person name="Labrenz M."/>
            <person name="Spormann A.M."/>
            <person name="Op den Camp H."/>
            <person name="Overmann J."/>
            <person name="Amann R."/>
            <person name="Jetten M.S.M."/>
            <person name="Mascher T."/>
            <person name="Medema M.H."/>
            <person name="Devos D.P."/>
            <person name="Kaster A.-K."/>
            <person name="Ovreas L."/>
            <person name="Rohde M."/>
            <person name="Galperin M.Y."/>
            <person name="Jogler C."/>
        </authorList>
    </citation>
    <scope>NUCLEOTIDE SEQUENCE [LARGE SCALE GENOMIC DNA]</scope>
    <source>
        <strain evidence="1 2">I41</strain>
    </source>
</reference>
<accession>A0A517U2T6</accession>
<evidence type="ECO:0000313" key="2">
    <source>
        <dbReference type="Proteomes" id="UP000317909"/>
    </source>
</evidence>